<dbReference type="PANTHER" id="PTHR38340">
    <property type="entry name" value="S-LAYER PROTEIN"/>
    <property type="match status" value="1"/>
</dbReference>
<accession>A0A6N4R4C4</accession>
<dbReference type="InterPro" id="IPR011049">
    <property type="entry name" value="Serralysin-like_metalloprot_C"/>
</dbReference>
<dbReference type="GO" id="GO:0005576">
    <property type="term" value="C:extracellular region"/>
    <property type="evidence" value="ECO:0007669"/>
    <property type="project" value="UniProtKB-SubCell"/>
</dbReference>
<evidence type="ECO:0000313" key="10">
    <source>
        <dbReference type="Proteomes" id="UP000320948"/>
    </source>
</evidence>
<evidence type="ECO:0000256" key="3">
    <source>
        <dbReference type="ARBA" id="ARBA00022525"/>
    </source>
</evidence>
<name>A0A6N4R4C4_BLAVI</name>
<keyword evidence="6" id="KW-0843">Virulence</keyword>
<proteinExistence type="predicted"/>
<dbReference type="PROSITE" id="PS00330">
    <property type="entry name" value="HEMOLYSIN_CALCIUM"/>
    <property type="match status" value="8"/>
</dbReference>
<reference evidence="9 10" key="1">
    <citation type="journal article" date="2017" name="Nat. Commun.">
        <title>In situ click chemistry generation of cyclooxygenase-2 inhibitors.</title>
        <authorList>
            <person name="Bhardwaj A."/>
            <person name="Kaur J."/>
            <person name="Wuest M."/>
            <person name="Wuest F."/>
        </authorList>
    </citation>
    <scope>NUCLEOTIDE SEQUENCE [LARGE SCALE GENOMIC DNA]</scope>
    <source>
        <strain evidence="9">S2_018_000_R2_106</strain>
    </source>
</reference>
<feature type="transmembrane region" description="Helical" evidence="8">
    <location>
        <begin position="32"/>
        <end position="52"/>
    </location>
</feature>
<comment type="subcellular location">
    <subcellularLocation>
        <location evidence="1">Membrane</location>
    </subcellularLocation>
    <subcellularLocation>
        <location evidence="2">Secreted</location>
    </subcellularLocation>
</comment>
<dbReference type="InterPro" id="IPR003995">
    <property type="entry name" value="RTX_toxin_determinant-A"/>
</dbReference>
<dbReference type="EMBL" id="VAFM01000001">
    <property type="protein sequence ID" value="TKW61676.1"/>
    <property type="molecule type" value="Genomic_DNA"/>
</dbReference>
<evidence type="ECO:0000256" key="2">
    <source>
        <dbReference type="ARBA" id="ARBA00004613"/>
    </source>
</evidence>
<dbReference type="InterPro" id="IPR001343">
    <property type="entry name" value="Hemolysn_Ca-bd"/>
</dbReference>
<dbReference type="GO" id="GO:0090729">
    <property type="term" value="F:toxin activity"/>
    <property type="evidence" value="ECO:0007669"/>
    <property type="project" value="UniProtKB-KW"/>
</dbReference>
<dbReference type="PRINTS" id="PR01488">
    <property type="entry name" value="RTXTOXINA"/>
</dbReference>
<keyword evidence="4" id="KW-0800">Toxin</keyword>
<gene>
    <name evidence="9" type="ORF">DI628_03345</name>
</gene>
<keyword evidence="8" id="KW-1133">Transmembrane helix</keyword>
<dbReference type="InterPro" id="IPR018511">
    <property type="entry name" value="Hemolysin-typ_Ca-bd_CS"/>
</dbReference>
<evidence type="ECO:0000256" key="7">
    <source>
        <dbReference type="ARBA" id="ARBA00023136"/>
    </source>
</evidence>
<dbReference type="Gene3D" id="2.150.10.10">
    <property type="entry name" value="Serralysin-like metalloprotease, C-terminal"/>
    <property type="match status" value="5"/>
</dbReference>
<dbReference type="GO" id="GO:0005509">
    <property type="term" value="F:calcium ion binding"/>
    <property type="evidence" value="ECO:0007669"/>
    <property type="project" value="InterPro"/>
</dbReference>
<dbReference type="GO" id="GO:0016020">
    <property type="term" value="C:membrane"/>
    <property type="evidence" value="ECO:0007669"/>
    <property type="project" value="UniProtKB-SubCell"/>
</dbReference>
<keyword evidence="8" id="KW-0812">Transmembrane</keyword>
<dbReference type="PRINTS" id="PR00313">
    <property type="entry name" value="CABNDNGRPT"/>
</dbReference>
<keyword evidence="7 8" id="KW-0472">Membrane</keyword>
<protein>
    <submittedName>
        <fullName evidence="9">Calcium-binding protein</fullName>
    </submittedName>
</protein>
<organism evidence="9 10">
    <name type="scientific">Blastochloris viridis</name>
    <name type="common">Rhodopseudomonas viridis</name>
    <dbReference type="NCBI Taxonomy" id="1079"/>
    <lineage>
        <taxon>Bacteria</taxon>
        <taxon>Pseudomonadati</taxon>
        <taxon>Pseudomonadota</taxon>
        <taxon>Alphaproteobacteria</taxon>
        <taxon>Hyphomicrobiales</taxon>
        <taxon>Blastochloridaceae</taxon>
        <taxon>Blastochloris</taxon>
    </lineage>
</organism>
<evidence type="ECO:0000256" key="4">
    <source>
        <dbReference type="ARBA" id="ARBA00022656"/>
    </source>
</evidence>
<dbReference type="Pfam" id="PF00353">
    <property type="entry name" value="HemolysinCabind"/>
    <property type="match status" value="7"/>
</dbReference>
<dbReference type="Proteomes" id="UP000320948">
    <property type="component" value="Unassembled WGS sequence"/>
</dbReference>
<dbReference type="AlphaFoldDB" id="A0A6N4R4C4"/>
<comment type="caution">
    <text evidence="9">The sequence shown here is derived from an EMBL/GenBank/DDBJ whole genome shotgun (WGS) entry which is preliminary data.</text>
</comment>
<sequence>MMVVTQLRQNQWSAERAPLMRSLLINWLAGNLLRLLGWGAAAFSVLAILFGARQSGRSAERADQFKKIVEVDGGLGDDVIEGGNGNDIINGGDGNDDLRGGNGKDIIFGDEGVDTLFGGDGDDVLDGGVGSDILFGGLGDDTLAGGYGDDDLLGELGNDLLAGGRGNDYLNGGEGDDLYVFKAGDGQDTIEDTSGTNFILLKGEYNGDPLLNRNGDDLLISWNDSTDTITVKDHFVSAGISEIYIENENKFIPLEYVTFDGQGVGSYFPWYGGGLPSIFASQKSMYQQLTAPFMASTAFSTDWLTNNFDTSVITDAYQLELYNDVQVRSWSKKTWYGKKKIFIYDYYETVLAGSGYSDRIVGLFAGENINGDSANDQLYGNGGNDTINGGIDHDIIFGGEGSDILNGEAGNDKIFGGFGNDTITGGTGNDTLYGEQGVDTISGGEGDDFLSGGDGNDTLNGDAGNDILFGEQGDDILNGGDGGDYLNGGVGNDTLNGGNGNDILFGEDGNDTLNGGDGDDILIGGKGTNIIDGGNGFDTLILSGDVKDYSIIFNNDGTLQQIIDLRPDAPDGSNTLTSVEKVQFGEKEIVISELYQPVTKSLVLAQGTKYAGWVSAPEGYTAYVTQQPAFGFADTQYTNGRVGIAYAAPENFTGSTSFKYVLVSPEGIEREFTSTVVVSASQTSTNSFTPQTGENTVSTYGFANVTDVTKRINTRMARLQDGGYVITWASNAEDGSTLPRTRWINS</sequence>
<evidence type="ECO:0000256" key="1">
    <source>
        <dbReference type="ARBA" id="ARBA00004370"/>
    </source>
</evidence>
<dbReference type="PANTHER" id="PTHR38340:SF1">
    <property type="entry name" value="S-LAYER PROTEIN"/>
    <property type="match status" value="1"/>
</dbReference>
<keyword evidence="3" id="KW-0964">Secreted</keyword>
<evidence type="ECO:0000256" key="6">
    <source>
        <dbReference type="ARBA" id="ARBA00023026"/>
    </source>
</evidence>
<dbReference type="InterPro" id="IPR050557">
    <property type="entry name" value="RTX_toxin/Mannuronan_C5-epim"/>
</dbReference>
<evidence type="ECO:0000256" key="8">
    <source>
        <dbReference type="SAM" id="Phobius"/>
    </source>
</evidence>
<evidence type="ECO:0000256" key="5">
    <source>
        <dbReference type="ARBA" id="ARBA00022737"/>
    </source>
</evidence>
<dbReference type="SUPFAM" id="SSF51120">
    <property type="entry name" value="beta-Roll"/>
    <property type="match status" value="3"/>
</dbReference>
<evidence type="ECO:0000313" key="9">
    <source>
        <dbReference type="EMBL" id="TKW61676.1"/>
    </source>
</evidence>
<keyword evidence="5" id="KW-0677">Repeat</keyword>